<protein>
    <submittedName>
        <fullName evidence="2">Uncharacterized membrane protein</fullName>
    </submittedName>
</protein>
<evidence type="ECO:0000313" key="3">
    <source>
        <dbReference type="Proteomes" id="UP000006054"/>
    </source>
</evidence>
<dbReference type="InterPro" id="IPR002798">
    <property type="entry name" value="SpoIIM-like"/>
</dbReference>
<evidence type="ECO:0000256" key="1">
    <source>
        <dbReference type="SAM" id="Phobius"/>
    </source>
</evidence>
<evidence type="ECO:0000313" key="2">
    <source>
        <dbReference type="EMBL" id="AFM02920.1"/>
    </source>
</evidence>
<reference evidence="3" key="1">
    <citation type="submission" date="2012-06" db="EMBL/GenBank/DDBJ databases">
        <title>The complete genome of Flexibacter litoralis DSM 6794.</title>
        <authorList>
            <person name="Lucas S."/>
            <person name="Copeland A."/>
            <person name="Lapidus A."/>
            <person name="Glavina del Rio T."/>
            <person name="Dalin E."/>
            <person name="Tice H."/>
            <person name="Bruce D."/>
            <person name="Goodwin L."/>
            <person name="Pitluck S."/>
            <person name="Peters L."/>
            <person name="Ovchinnikova G."/>
            <person name="Lu M."/>
            <person name="Kyrpides N."/>
            <person name="Mavromatis K."/>
            <person name="Ivanova N."/>
            <person name="Brettin T."/>
            <person name="Detter J.C."/>
            <person name="Han C."/>
            <person name="Larimer F."/>
            <person name="Land M."/>
            <person name="Hauser L."/>
            <person name="Markowitz V."/>
            <person name="Cheng J.-F."/>
            <person name="Hugenholtz P."/>
            <person name="Woyke T."/>
            <person name="Wu D."/>
            <person name="Spring S."/>
            <person name="Lang E."/>
            <person name="Kopitz M."/>
            <person name="Brambilla E."/>
            <person name="Klenk H.-P."/>
            <person name="Eisen J.A."/>
        </authorList>
    </citation>
    <scope>NUCLEOTIDE SEQUENCE [LARGE SCALE GENOMIC DNA]</scope>
    <source>
        <strain evidence="3">ATCC 23117 / DSM 6794 / NBRC 15988 / NCIMB 1366 / Sio-4</strain>
    </source>
</reference>
<dbReference type="EMBL" id="CP003345">
    <property type="protein sequence ID" value="AFM02920.1"/>
    <property type="molecule type" value="Genomic_DNA"/>
</dbReference>
<feature type="transmembrane region" description="Helical" evidence="1">
    <location>
        <begin position="357"/>
        <end position="379"/>
    </location>
</feature>
<keyword evidence="1" id="KW-0472">Membrane</keyword>
<feature type="transmembrane region" description="Helical" evidence="1">
    <location>
        <begin position="222"/>
        <end position="240"/>
    </location>
</feature>
<dbReference type="PANTHER" id="PTHR35337:SF1">
    <property type="entry name" value="SLR1478 PROTEIN"/>
    <property type="match status" value="1"/>
</dbReference>
<keyword evidence="3" id="KW-1185">Reference proteome</keyword>
<dbReference type="KEGG" id="fli:Fleli_0444"/>
<feature type="transmembrane region" description="Helical" evidence="1">
    <location>
        <begin position="523"/>
        <end position="549"/>
    </location>
</feature>
<dbReference type="HOGENOM" id="CLU_028722_0_0_10"/>
<sequence length="617" mass="71628">MRENTFIEQNKAKWEDFEQLLKEKKRNPDKLSESFVEITDDLSYARTFYANRSVRLYLNGIAQQIFRDVYKNKRVKWQKLLDFWTTDLPATMYMIRKDLLLAFLIFFGALLIGVFSTVQYPDFVNVILGEEYVQMTEENIANGDPMAVYKGSDEITMFFKITFNNLRVALMSFVMGAFFCVGTLFVSVYNGIMVGSFQYFFYSKDVLIDSLFAIWLHGTLEISAIIVASAAGITMGKGLLFPKTLSRLESFQISARRGMKVMVGLVPVIILAGFIESFLTRYTDMPLIIRGTLILVSFLFMVGYFVVYPYILVKTKKIKLPVQKLPETSEDSDFELFQIRNLGNILTESMMIHRKHFVPILTICATLVFPLSMVMYLLVFKDISNFDFPNDIEYKLEEYYLLIVTGNYTSNIPFMIAHAIIWAVALTTPYYFFSETVNQEVRKIDWSVVNFSNFLFKNAYKSLFVVLIIKAIVFYNPFLILVALLVVPLLLFWLYAWTIYTNNPFKAFARALKLFFFQPIDSFMMLFISLLVGSVYFILLNSTLSGFFIGVLEMHFLEGETFVLKIVQVFYFASFFTITFIIVPLFVYSIGMQYFSIMERAENTTLRKRIEAMEVEE</sequence>
<feature type="transmembrane region" description="Helical" evidence="1">
    <location>
        <begin position="412"/>
        <end position="433"/>
    </location>
</feature>
<dbReference type="STRING" id="880071.Fleli_0444"/>
<feature type="transmembrane region" description="Helical" evidence="1">
    <location>
        <begin position="288"/>
        <end position="311"/>
    </location>
</feature>
<dbReference type="PANTHER" id="PTHR35337">
    <property type="entry name" value="SLR1478 PROTEIN"/>
    <property type="match status" value="1"/>
</dbReference>
<dbReference type="Pfam" id="PF01944">
    <property type="entry name" value="SpoIIM"/>
    <property type="match status" value="1"/>
</dbReference>
<feature type="transmembrane region" description="Helical" evidence="1">
    <location>
        <begin position="479"/>
        <end position="502"/>
    </location>
</feature>
<dbReference type="RefSeq" id="WP_014796380.1">
    <property type="nucleotide sequence ID" value="NC_018018.1"/>
</dbReference>
<feature type="transmembrane region" description="Helical" evidence="1">
    <location>
        <begin position="569"/>
        <end position="590"/>
    </location>
</feature>
<proteinExistence type="predicted"/>
<dbReference type="AlphaFoldDB" id="I4AG35"/>
<feature type="transmembrane region" description="Helical" evidence="1">
    <location>
        <begin position="99"/>
        <end position="118"/>
    </location>
</feature>
<name>I4AG35_BERLS</name>
<dbReference type="OrthoDB" id="9800053at2"/>
<accession>I4AG35</accession>
<gene>
    <name evidence="2" type="ordered locus">Fleli_0444</name>
</gene>
<dbReference type="eggNOG" id="COG1300">
    <property type="taxonomic scope" value="Bacteria"/>
</dbReference>
<feature type="transmembrane region" description="Helical" evidence="1">
    <location>
        <begin position="454"/>
        <end position="473"/>
    </location>
</feature>
<keyword evidence="1" id="KW-0812">Transmembrane</keyword>
<feature type="transmembrane region" description="Helical" evidence="1">
    <location>
        <begin position="168"/>
        <end position="192"/>
    </location>
</feature>
<organism evidence="2 3">
    <name type="scientific">Bernardetia litoralis (strain ATCC 23117 / DSM 6794 / NBRC 15988 / NCIMB 1366 / Fx l1 / Sio-4)</name>
    <name type="common">Flexibacter litoralis</name>
    <dbReference type="NCBI Taxonomy" id="880071"/>
    <lineage>
        <taxon>Bacteria</taxon>
        <taxon>Pseudomonadati</taxon>
        <taxon>Bacteroidota</taxon>
        <taxon>Cytophagia</taxon>
        <taxon>Cytophagales</taxon>
        <taxon>Bernardetiaceae</taxon>
        <taxon>Bernardetia</taxon>
    </lineage>
</organism>
<dbReference type="Proteomes" id="UP000006054">
    <property type="component" value="Chromosome"/>
</dbReference>
<keyword evidence="1" id="KW-1133">Transmembrane helix</keyword>